<keyword evidence="1" id="KW-0472">Membrane</keyword>
<name>A0A830GB90_9EURY</name>
<evidence type="ECO:0000256" key="1">
    <source>
        <dbReference type="SAM" id="Phobius"/>
    </source>
</evidence>
<keyword evidence="1" id="KW-0812">Transmembrane</keyword>
<sequence length="169" mass="17097">MLGVAVAPAAAAPNGSTTSTNATVVAGGHPVSVDGVMTIQGWEYEDGRFNVTLTASQYHVATLAASARASERVAHSPYRQVVLEGSESTTVSIPADRVDGEASVSVTTGACIQSGSCPTVYSDDTSLGSPFGGSPTLGWLGGAGIAVLSMVAGALYVVRRRGAEPREAR</sequence>
<dbReference type="Proteomes" id="UP000608850">
    <property type="component" value="Unassembled WGS sequence"/>
</dbReference>
<dbReference type="EMBL" id="BMOQ01000005">
    <property type="protein sequence ID" value="GGN17875.1"/>
    <property type="molecule type" value="Genomic_DNA"/>
</dbReference>
<reference evidence="2 3" key="1">
    <citation type="journal article" date="2019" name="Int. J. Syst. Evol. Microbiol.">
        <title>The Global Catalogue of Microorganisms (GCM) 10K type strain sequencing project: providing services to taxonomists for standard genome sequencing and annotation.</title>
        <authorList>
            <consortium name="The Broad Institute Genomics Platform"/>
            <consortium name="The Broad Institute Genome Sequencing Center for Infectious Disease"/>
            <person name="Wu L."/>
            <person name="Ma J."/>
        </authorList>
    </citation>
    <scope>NUCLEOTIDE SEQUENCE [LARGE SCALE GENOMIC DNA]</scope>
    <source>
        <strain evidence="2 3">JCM 16331</strain>
    </source>
</reference>
<proteinExistence type="predicted"/>
<accession>A0A830GB90</accession>
<dbReference type="AlphaFoldDB" id="A0A830GB90"/>
<dbReference type="InterPro" id="IPR058376">
    <property type="entry name" value="DUF8063"/>
</dbReference>
<evidence type="ECO:0000313" key="3">
    <source>
        <dbReference type="Proteomes" id="UP000608850"/>
    </source>
</evidence>
<evidence type="ECO:0000313" key="2">
    <source>
        <dbReference type="EMBL" id="GGN17875.1"/>
    </source>
</evidence>
<feature type="transmembrane region" description="Helical" evidence="1">
    <location>
        <begin position="137"/>
        <end position="158"/>
    </location>
</feature>
<keyword evidence="1" id="KW-1133">Transmembrane helix</keyword>
<dbReference type="Pfam" id="PF26259">
    <property type="entry name" value="DUF8063"/>
    <property type="match status" value="1"/>
</dbReference>
<protein>
    <submittedName>
        <fullName evidence="2">Uncharacterized protein</fullName>
    </submittedName>
</protein>
<gene>
    <name evidence="2" type="ORF">GCM10009021_18460</name>
</gene>
<comment type="caution">
    <text evidence="2">The sequence shown here is derived from an EMBL/GenBank/DDBJ whole genome shotgun (WGS) entry which is preliminary data.</text>
</comment>
<keyword evidence="3" id="KW-1185">Reference proteome</keyword>
<organism evidence="2 3">
    <name type="scientific">Halarchaeum nitratireducens</name>
    <dbReference type="NCBI Taxonomy" id="489913"/>
    <lineage>
        <taxon>Archaea</taxon>
        <taxon>Methanobacteriati</taxon>
        <taxon>Methanobacteriota</taxon>
        <taxon>Stenosarchaea group</taxon>
        <taxon>Halobacteria</taxon>
        <taxon>Halobacteriales</taxon>
        <taxon>Halobacteriaceae</taxon>
    </lineage>
</organism>